<evidence type="ECO:0000313" key="1">
    <source>
        <dbReference type="EMBL" id="JAH13058.1"/>
    </source>
</evidence>
<dbReference type="EMBL" id="GBXM01095519">
    <property type="protein sequence ID" value="JAH13058.1"/>
    <property type="molecule type" value="Transcribed_RNA"/>
</dbReference>
<accession>A0A0E9QAB5</accession>
<reference evidence="1" key="2">
    <citation type="journal article" date="2015" name="Fish Shellfish Immunol.">
        <title>Early steps in the European eel (Anguilla anguilla)-Vibrio vulnificus interaction in the gills: Role of the RtxA13 toxin.</title>
        <authorList>
            <person name="Callol A."/>
            <person name="Pajuelo D."/>
            <person name="Ebbesson L."/>
            <person name="Teles M."/>
            <person name="MacKenzie S."/>
            <person name="Amaro C."/>
        </authorList>
    </citation>
    <scope>NUCLEOTIDE SEQUENCE</scope>
</reference>
<organism evidence="1">
    <name type="scientific">Anguilla anguilla</name>
    <name type="common">European freshwater eel</name>
    <name type="synonym">Muraena anguilla</name>
    <dbReference type="NCBI Taxonomy" id="7936"/>
    <lineage>
        <taxon>Eukaryota</taxon>
        <taxon>Metazoa</taxon>
        <taxon>Chordata</taxon>
        <taxon>Craniata</taxon>
        <taxon>Vertebrata</taxon>
        <taxon>Euteleostomi</taxon>
        <taxon>Actinopterygii</taxon>
        <taxon>Neopterygii</taxon>
        <taxon>Teleostei</taxon>
        <taxon>Anguilliformes</taxon>
        <taxon>Anguillidae</taxon>
        <taxon>Anguilla</taxon>
    </lineage>
</organism>
<proteinExistence type="predicted"/>
<reference evidence="1" key="1">
    <citation type="submission" date="2014-11" db="EMBL/GenBank/DDBJ databases">
        <authorList>
            <person name="Amaro Gonzalez C."/>
        </authorList>
    </citation>
    <scope>NUCLEOTIDE SEQUENCE</scope>
</reference>
<dbReference type="AlphaFoldDB" id="A0A0E9QAB5"/>
<sequence length="17" mass="1825">MDGCGPKIEHRAFVPAP</sequence>
<protein>
    <submittedName>
        <fullName evidence="1">Uncharacterized protein</fullName>
    </submittedName>
</protein>
<name>A0A0E9QAB5_ANGAN</name>